<dbReference type="EMBL" id="BK014774">
    <property type="protein sequence ID" value="DAD75126.1"/>
    <property type="molecule type" value="Genomic_DNA"/>
</dbReference>
<feature type="region of interest" description="Disordered" evidence="1">
    <location>
        <begin position="41"/>
        <end position="60"/>
    </location>
</feature>
<feature type="compositionally biased region" description="Polar residues" evidence="1">
    <location>
        <begin position="49"/>
        <end position="60"/>
    </location>
</feature>
<evidence type="ECO:0000313" key="2">
    <source>
        <dbReference type="EMBL" id="DAD75126.1"/>
    </source>
</evidence>
<accession>A0A8S5LYT5</accession>
<organism evidence="2">
    <name type="scientific">Siphoviridae sp. cthqG28</name>
    <dbReference type="NCBI Taxonomy" id="2826427"/>
    <lineage>
        <taxon>Viruses</taxon>
        <taxon>Duplodnaviria</taxon>
        <taxon>Heunggongvirae</taxon>
        <taxon>Uroviricota</taxon>
        <taxon>Caudoviricetes</taxon>
    </lineage>
</organism>
<protein>
    <recommendedName>
        <fullName evidence="3">I-spanin</fullName>
    </recommendedName>
</protein>
<evidence type="ECO:0000256" key="1">
    <source>
        <dbReference type="SAM" id="MobiDB-lite"/>
    </source>
</evidence>
<name>A0A8S5LYT5_9CAUD</name>
<evidence type="ECO:0008006" key="3">
    <source>
        <dbReference type="Google" id="ProtNLM"/>
    </source>
</evidence>
<sequence length="126" mass="14257">MTRIKLILIAIGVAVIIAASGYGAGYMKGWYAHSEKVNRDAEKRRQEVQSKQAKSTEQSQQVRVVTETKYKTIYRDVVKYVSDPNRNVCVFDDNYQRLRQQSLDADASVSRDARSGVRIIESGAKK</sequence>
<reference evidence="2" key="1">
    <citation type="journal article" date="2021" name="Proc. Natl. Acad. Sci. U.S.A.">
        <title>A Catalog of Tens of Thousands of Viruses from Human Metagenomes Reveals Hidden Associations with Chronic Diseases.</title>
        <authorList>
            <person name="Tisza M.J."/>
            <person name="Buck C.B."/>
        </authorList>
    </citation>
    <scope>NUCLEOTIDE SEQUENCE</scope>
    <source>
        <strain evidence="2">CthqG28</strain>
    </source>
</reference>
<proteinExistence type="predicted"/>